<evidence type="ECO:0000256" key="2">
    <source>
        <dbReference type="ARBA" id="ARBA00022741"/>
    </source>
</evidence>
<accession>A0A087CA79</accession>
<keyword evidence="5" id="KW-0378">Hydrolase</keyword>
<dbReference type="SMART" id="SM00382">
    <property type="entry name" value="AAA"/>
    <property type="match status" value="2"/>
</dbReference>
<dbReference type="InterPro" id="IPR003439">
    <property type="entry name" value="ABC_transporter-like_ATP-bd"/>
</dbReference>
<keyword evidence="6" id="KW-1185">Reference proteome</keyword>
<dbReference type="RefSeq" id="WP_034881684.1">
    <property type="nucleotide sequence ID" value="NZ_JDUO01000003.1"/>
</dbReference>
<dbReference type="STRING" id="1437603.GCA_000771525_01032"/>
<evidence type="ECO:0000256" key="1">
    <source>
        <dbReference type="ARBA" id="ARBA00022737"/>
    </source>
</evidence>
<dbReference type="InterPro" id="IPR003593">
    <property type="entry name" value="AAA+_ATPase"/>
</dbReference>
<protein>
    <submittedName>
        <fullName evidence="5">ABC transporter</fullName>
        <ecNumber evidence="5">3.6.3.28</ecNumber>
    </submittedName>
</protein>
<comment type="caution">
    <text evidence="5">The sequence shown here is derived from an EMBL/GenBank/DDBJ whole genome shotgun (WGS) entry which is preliminary data.</text>
</comment>
<dbReference type="SUPFAM" id="SSF52540">
    <property type="entry name" value="P-loop containing nucleoside triphosphate hydrolases"/>
    <property type="match status" value="2"/>
</dbReference>
<dbReference type="Pfam" id="PF00005">
    <property type="entry name" value="ABC_tran"/>
    <property type="match status" value="1"/>
</dbReference>
<dbReference type="AlphaFoldDB" id="A0A087CA79"/>
<dbReference type="PROSITE" id="PS50893">
    <property type="entry name" value="ABC_TRANSPORTER_2"/>
    <property type="match status" value="1"/>
</dbReference>
<organism evidence="5 6">
    <name type="scientific">Bifidobacterium mongoliense DSM 21395</name>
    <dbReference type="NCBI Taxonomy" id="1437603"/>
    <lineage>
        <taxon>Bacteria</taxon>
        <taxon>Bacillati</taxon>
        <taxon>Actinomycetota</taxon>
        <taxon>Actinomycetes</taxon>
        <taxon>Bifidobacteriales</taxon>
        <taxon>Bifidobacteriaceae</taxon>
        <taxon>Bifidobacterium</taxon>
    </lineage>
</organism>
<evidence type="ECO:0000259" key="4">
    <source>
        <dbReference type="PROSITE" id="PS50893"/>
    </source>
</evidence>
<dbReference type="GO" id="GO:0005524">
    <property type="term" value="F:ATP binding"/>
    <property type="evidence" value="ECO:0007669"/>
    <property type="project" value="UniProtKB-KW"/>
</dbReference>
<dbReference type="Gene3D" id="3.40.50.300">
    <property type="entry name" value="P-loop containing nucleotide triphosphate hydrolases"/>
    <property type="match status" value="2"/>
</dbReference>
<gene>
    <name evidence="5" type="ORF">BMON_0048</name>
</gene>
<proteinExistence type="predicted"/>
<keyword evidence="2" id="KW-0547">Nucleotide-binding</keyword>
<evidence type="ECO:0000313" key="6">
    <source>
        <dbReference type="Proteomes" id="UP000029082"/>
    </source>
</evidence>
<dbReference type="OrthoDB" id="3239744at2"/>
<dbReference type="GO" id="GO:0016887">
    <property type="term" value="F:ATP hydrolysis activity"/>
    <property type="evidence" value="ECO:0007669"/>
    <property type="project" value="InterPro"/>
</dbReference>
<dbReference type="PANTHER" id="PTHR19211:SF14">
    <property type="entry name" value="ATP-BINDING CASSETTE SUB-FAMILY F MEMBER 1"/>
    <property type="match status" value="1"/>
</dbReference>
<name>A0A087CA79_9BIFI</name>
<sequence>MPSTTPIRCQGLAFTYPGAPSPVFHGLDAVFTPGWTAVLGDNGIGKSTLMRMLTGELTPQSGAITPSTAGLVKAYCPQRIDERPATLDDFAQDWSPETMGIRRALGIGDDWPYRYGTLSEGEAKRVQIACALARRPDVLILDEPTNHVDEPTSLAISTAMNAFRGVGVLVSHDPELIDALCQRCVWFLRRHAGDVNETVVRTFDGGYTQAREQLAHDDRRDEQMRDRAVGEANRLHDVLRRRSADVQRAEAIKRHGSAIDRRDHDLRERRNTAKALSTDGVASRALAQVQRRAARAGELAASAGTAAKRYAGDIWFEARPSTRRELMRIGPGLVDFATGALIGDRSGETTHADDRPLPSAWSTLVVDGEQTPGDTGSAASIRDEGGAPTALRIPLLSVGPRDRIGVSGPNGLGKTTLLRALLRNGAAVPTLAIAQTMPDGTAEQAMGELGGLRPPLRAQVLASYAQLNADPDRLLEGANPSPGELRKLMLCLGIAHHPELVVMDEPTNHLDLSSQQALAQALRDFPGAVILVSHSGWFLDRTTTVRWSVG</sequence>
<dbReference type="PANTHER" id="PTHR19211">
    <property type="entry name" value="ATP-BINDING TRANSPORT PROTEIN-RELATED"/>
    <property type="match status" value="1"/>
</dbReference>
<dbReference type="eggNOG" id="COG0488">
    <property type="taxonomic scope" value="Bacteria"/>
</dbReference>
<keyword evidence="3" id="KW-0067">ATP-binding</keyword>
<evidence type="ECO:0000256" key="3">
    <source>
        <dbReference type="ARBA" id="ARBA00022840"/>
    </source>
</evidence>
<dbReference type="GeneID" id="93095194"/>
<dbReference type="InterPro" id="IPR050611">
    <property type="entry name" value="ABCF"/>
</dbReference>
<dbReference type="EMBL" id="JGZE01000001">
    <property type="protein sequence ID" value="KFI80179.1"/>
    <property type="molecule type" value="Genomic_DNA"/>
</dbReference>
<dbReference type="Proteomes" id="UP000029082">
    <property type="component" value="Unassembled WGS sequence"/>
</dbReference>
<keyword evidence="1" id="KW-0677">Repeat</keyword>
<reference evidence="5 6" key="1">
    <citation type="submission" date="2014-03" db="EMBL/GenBank/DDBJ databases">
        <title>Genomics of Bifidobacteria.</title>
        <authorList>
            <person name="Ventura M."/>
            <person name="Milani C."/>
            <person name="Lugli G.A."/>
        </authorList>
    </citation>
    <scope>NUCLEOTIDE SEQUENCE [LARGE SCALE GENOMIC DNA]</scope>
    <source>
        <strain evidence="5 6">DSM 21395</strain>
    </source>
</reference>
<feature type="domain" description="ABC transporter" evidence="4">
    <location>
        <begin position="7"/>
        <end position="215"/>
    </location>
</feature>
<dbReference type="InterPro" id="IPR027417">
    <property type="entry name" value="P-loop_NTPase"/>
</dbReference>
<dbReference type="EC" id="3.6.3.28" evidence="5"/>
<evidence type="ECO:0000313" key="5">
    <source>
        <dbReference type="EMBL" id="KFI80179.1"/>
    </source>
</evidence>